<protein>
    <submittedName>
        <fullName evidence="1">FLYWCH-type domain-containing protein</fullName>
    </submittedName>
</protein>
<dbReference type="AlphaFoldDB" id="A0A6G0YUZ4"/>
<accession>A0A6G0YUZ4</accession>
<keyword evidence="2" id="KW-1185">Reference proteome</keyword>
<dbReference type="Proteomes" id="UP000478052">
    <property type="component" value="Unassembled WGS sequence"/>
</dbReference>
<evidence type="ECO:0000313" key="1">
    <source>
        <dbReference type="EMBL" id="KAF0761492.1"/>
    </source>
</evidence>
<name>A0A6G0YUZ4_APHCR</name>
<organism evidence="1 2">
    <name type="scientific">Aphis craccivora</name>
    <name type="common">Cowpea aphid</name>
    <dbReference type="NCBI Taxonomy" id="307492"/>
    <lineage>
        <taxon>Eukaryota</taxon>
        <taxon>Metazoa</taxon>
        <taxon>Ecdysozoa</taxon>
        <taxon>Arthropoda</taxon>
        <taxon>Hexapoda</taxon>
        <taxon>Insecta</taxon>
        <taxon>Pterygota</taxon>
        <taxon>Neoptera</taxon>
        <taxon>Paraneoptera</taxon>
        <taxon>Hemiptera</taxon>
        <taxon>Sternorrhyncha</taxon>
        <taxon>Aphidomorpha</taxon>
        <taxon>Aphidoidea</taxon>
        <taxon>Aphididae</taxon>
        <taxon>Aphidini</taxon>
        <taxon>Aphis</taxon>
        <taxon>Aphis</taxon>
    </lineage>
</organism>
<proteinExistence type="predicted"/>
<gene>
    <name evidence="1" type="ORF">FWK35_00020968</name>
</gene>
<reference evidence="1 2" key="1">
    <citation type="submission" date="2019-08" db="EMBL/GenBank/DDBJ databases">
        <title>Whole genome of Aphis craccivora.</title>
        <authorList>
            <person name="Voronova N.V."/>
            <person name="Shulinski R.S."/>
            <person name="Bandarenka Y.V."/>
            <person name="Zhorov D.G."/>
            <person name="Warner D."/>
        </authorList>
    </citation>
    <scope>NUCLEOTIDE SEQUENCE [LARGE SCALE GENOMIC DNA]</scope>
    <source>
        <strain evidence="1">180601</strain>
        <tissue evidence="1">Whole Body</tissue>
    </source>
</reference>
<evidence type="ECO:0000313" key="2">
    <source>
        <dbReference type="Proteomes" id="UP000478052"/>
    </source>
</evidence>
<dbReference type="EMBL" id="VUJU01002379">
    <property type="protein sequence ID" value="KAF0761492.1"/>
    <property type="molecule type" value="Genomic_DNA"/>
</dbReference>
<dbReference type="OrthoDB" id="6607069at2759"/>
<sequence>MVITHKFRFHKMLKNEVLRWTCCQSTCKCFLKPIMVLILRFLMIIPNHNKSSEQDINRQKLSNNLKKKAVEEISVFPSKRICR</sequence>
<comment type="caution">
    <text evidence="1">The sequence shown here is derived from an EMBL/GenBank/DDBJ whole genome shotgun (WGS) entry which is preliminary data.</text>
</comment>